<dbReference type="InterPro" id="IPR014001">
    <property type="entry name" value="Helicase_ATP-bd"/>
</dbReference>
<dbReference type="InterPro" id="IPR005580">
    <property type="entry name" value="DbpA/CsdA_RNA-bd_dom"/>
</dbReference>
<proteinExistence type="inferred from homology"/>
<evidence type="ECO:0000259" key="8">
    <source>
        <dbReference type="PROSITE" id="PS51192"/>
    </source>
</evidence>
<dbReference type="InterPro" id="IPR014014">
    <property type="entry name" value="RNA_helicase_DEAD_Q_motif"/>
</dbReference>
<dbReference type="OrthoDB" id="9805696at2"/>
<dbReference type="InterPro" id="IPR044742">
    <property type="entry name" value="DEAD/DEAH_RhlB"/>
</dbReference>
<dbReference type="Pfam" id="PF00270">
    <property type="entry name" value="DEAD"/>
    <property type="match status" value="1"/>
</dbReference>
<evidence type="ECO:0000256" key="1">
    <source>
        <dbReference type="ARBA" id="ARBA00022741"/>
    </source>
</evidence>
<dbReference type="InterPro" id="IPR027417">
    <property type="entry name" value="P-loop_NTPase"/>
</dbReference>
<dbReference type="InterPro" id="IPR001650">
    <property type="entry name" value="Helicase_C-like"/>
</dbReference>
<dbReference type="Pfam" id="PF00271">
    <property type="entry name" value="Helicase_C"/>
    <property type="match status" value="1"/>
</dbReference>
<evidence type="ECO:0000313" key="11">
    <source>
        <dbReference type="EMBL" id="ALC15046.1"/>
    </source>
</evidence>
<feature type="domain" description="DEAD-box RNA helicase Q" evidence="10">
    <location>
        <begin position="4"/>
        <end position="32"/>
    </location>
</feature>
<keyword evidence="12" id="KW-1185">Reference proteome</keyword>
<dbReference type="RefSeq" id="WP_053549284.1">
    <property type="nucleotide sequence ID" value="NZ_CP010802.1"/>
</dbReference>
<keyword evidence="3 7" id="KW-0347">Helicase</keyword>
<dbReference type="SMART" id="SM00490">
    <property type="entry name" value="HELICc"/>
    <property type="match status" value="1"/>
</dbReference>
<keyword evidence="4 7" id="KW-0067">ATP-binding</keyword>
<gene>
    <name evidence="11" type="primary">dbpA</name>
    <name evidence="11" type="ORF">DSOUD_0246</name>
</gene>
<keyword evidence="2 7" id="KW-0378">Hydrolase</keyword>
<dbReference type="GO" id="GO:0016787">
    <property type="term" value="F:hydrolase activity"/>
    <property type="evidence" value="ECO:0007669"/>
    <property type="project" value="UniProtKB-KW"/>
</dbReference>
<dbReference type="PANTHER" id="PTHR47959:SF1">
    <property type="entry name" value="ATP-DEPENDENT RNA HELICASE DBPA"/>
    <property type="match status" value="1"/>
</dbReference>
<dbReference type="PATRIC" id="fig|1603606.3.peg.274"/>
<protein>
    <submittedName>
        <fullName evidence="11">ATP-dependent RNA helicase DbpA</fullName>
    </submittedName>
</protein>
<dbReference type="PROSITE" id="PS51194">
    <property type="entry name" value="HELICASE_CTER"/>
    <property type="match status" value="1"/>
</dbReference>
<dbReference type="SMART" id="SM00487">
    <property type="entry name" value="DEXDc"/>
    <property type="match status" value="1"/>
</dbReference>
<evidence type="ECO:0000256" key="2">
    <source>
        <dbReference type="ARBA" id="ARBA00022801"/>
    </source>
</evidence>
<organism evidence="11 12">
    <name type="scientific">Desulfuromonas soudanensis</name>
    <dbReference type="NCBI Taxonomy" id="1603606"/>
    <lineage>
        <taxon>Bacteria</taxon>
        <taxon>Pseudomonadati</taxon>
        <taxon>Thermodesulfobacteriota</taxon>
        <taxon>Desulfuromonadia</taxon>
        <taxon>Desulfuromonadales</taxon>
        <taxon>Desulfuromonadaceae</taxon>
        <taxon>Desulfuromonas</taxon>
    </lineage>
</organism>
<dbReference type="InterPro" id="IPR012677">
    <property type="entry name" value="Nucleotide-bd_a/b_plait_sf"/>
</dbReference>
<dbReference type="Pfam" id="PF03880">
    <property type="entry name" value="DbpA"/>
    <property type="match status" value="1"/>
</dbReference>
<dbReference type="Gene3D" id="3.40.50.300">
    <property type="entry name" value="P-loop containing nucleotide triphosphate hydrolases"/>
    <property type="match status" value="2"/>
</dbReference>
<dbReference type="GO" id="GO:0005524">
    <property type="term" value="F:ATP binding"/>
    <property type="evidence" value="ECO:0007669"/>
    <property type="project" value="UniProtKB-KW"/>
</dbReference>
<dbReference type="Proteomes" id="UP000057158">
    <property type="component" value="Chromosome"/>
</dbReference>
<dbReference type="CDD" id="cd00268">
    <property type="entry name" value="DEADc"/>
    <property type="match status" value="1"/>
</dbReference>
<evidence type="ECO:0000259" key="10">
    <source>
        <dbReference type="PROSITE" id="PS51195"/>
    </source>
</evidence>
<feature type="short sequence motif" description="Q motif" evidence="6">
    <location>
        <begin position="4"/>
        <end position="32"/>
    </location>
</feature>
<evidence type="ECO:0000256" key="3">
    <source>
        <dbReference type="ARBA" id="ARBA00022806"/>
    </source>
</evidence>
<dbReference type="CDD" id="cd18787">
    <property type="entry name" value="SF2_C_DEAD"/>
    <property type="match status" value="1"/>
</dbReference>
<dbReference type="SUPFAM" id="SSF52540">
    <property type="entry name" value="P-loop containing nucleoside triphosphate hydrolases"/>
    <property type="match status" value="1"/>
</dbReference>
<dbReference type="GO" id="GO:0005829">
    <property type="term" value="C:cytosol"/>
    <property type="evidence" value="ECO:0007669"/>
    <property type="project" value="TreeGrafter"/>
</dbReference>
<name>A0A0M4CYV0_9BACT</name>
<evidence type="ECO:0000256" key="5">
    <source>
        <dbReference type="ARBA" id="ARBA00038437"/>
    </source>
</evidence>
<dbReference type="PROSITE" id="PS51195">
    <property type="entry name" value="Q_MOTIF"/>
    <property type="match status" value="1"/>
</dbReference>
<dbReference type="NCBIfam" id="NF008744">
    <property type="entry name" value="PRK11776.1"/>
    <property type="match status" value="1"/>
</dbReference>
<keyword evidence="1 7" id="KW-0547">Nucleotide-binding</keyword>
<comment type="similarity">
    <text evidence="5 7">Belongs to the DEAD box helicase family.</text>
</comment>
<feature type="domain" description="Helicase C-terminal" evidence="9">
    <location>
        <begin position="216"/>
        <end position="378"/>
    </location>
</feature>
<evidence type="ECO:0000313" key="12">
    <source>
        <dbReference type="Proteomes" id="UP000057158"/>
    </source>
</evidence>
<reference evidence="11 12" key="1">
    <citation type="submission" date="2015-07" db="EMBL/GenBank/DDBJ databases">
        <title>Isolation and Genomic Characterization of a Novel Halophilic Metal-Reducing Deltaproteobacterium from the Deep Subsurface.</title>
        <authorList>
            <person name="Badalamenti J.P."/>
            <person name="Summers Z.M."/>
            <person name="Gralnick J.A."/>
            <person name="Bond D.R."/>
        </authorList>
    </citation>
    <scope>NUCLEOTIDE SEQUENCE [LARGE SCALE GENOMIC DNA]</scope>
    <source>
        <strain evidence="11 12">WTL</strain>
    </source>
</reference>
<dbReference type="PROSITE" id="PS00039">
    <property type="entry name" value="DEAD_ATP_HELICASE"/>
    <property type="match status" value="1"/>
</dbReference>
<accession>A0A0M4CYV0</accession>
<dbReference type="InterPro" id="IPR011545">
    <property type="entry name" value="DEAD/DEAH_box_helicase_dom"/>
</dbReference>
<dbReference type="EMBL" id="CP010802">
    <property type="protein sequence ID" value="ALC15046.1"/>
    <property type="molecule type" value="Genomic_DNA"/>
</dbReference>
<dbReference type="CDD" id="cd12501">
    <property type="entry name" value="RRM_EcDbpA_like"/>
    <property type="match status" value="1"/>
</dbReference>
<dbReference type="Gene3D" id="3.30.70.330">
    <property type="match status" value="1"/>
</dbReference>
<feature type="domain" description="Helicase ATP-binding" evidence="8">
    <location>
        <begin position="35"/>
        <end position="206"/>
    </location>
</feature>
<dbReference type="InterPro" id="IPR050079">
    <property type="entry name" value="DEAD_box_RNA_helicase"/>
</dbReference>
<dbReference type="GO" id="GO:0003676">
    <property type="term" value="F:nucleic acid binding"/>
    <property type="evidence" value="ECO:0007669"/>
    <property type="project" value="InterPro"/>
</dbReference>
<evidence type="ECO:0000256" key="6">
    <source>
        <dbReference type="PROSITE-ProRule" id="PRU00552"/>
    </source>
</evidence>
<dbReference type="InterPro" id="IPR000629">
    <property type="entry name" value="RNA-helicase_DEAD-box_CS"/>
</dbReference>
<dbReference type="KEGG" id="des:DSOUD_0246"/>
<sequence>MIPTAFATLPLDPSLLENLTSLGYSEMTPIQARSLPPILSGKDVIAQAKTGSGKTAAFGIGLLSRLVVSHFGVQGLVLCPTRELADQVGKELRRLARFTDNIKILTLCGGVPFGPQLGSLEHGAHIVVGTPGRLLDHLRRGSLNLKSLRMLVLDEADRMLDMGFSEDLSAIVASAPSNRQTLLFSATYPESIAAMSATVQHQPVTVKVEAIHDGRAIRQIFFNVERVERLAALARILGHYRFESTLVFCNTKKETQEVADALTERGFSALAIHGDLEQRERDQVLARFANKSVSILVATDVAARGIDIKELTAVINFELTRDPEVHIHRIGRTGRAGEEGLALSLVTAAENRRVAAIEEYLGDPVPRAELNTLTMPSSAPLEPPMVTLCIDGGRKNKVRPGDILGALTGEAGIAGSEVGRINVFDFHTYVAISRPSARVALARLSANKIKGRFYKIRKFD</sequence>
<dbReference type="PROSITE" id="PS51192">
    <property type="entry name" value="HELICASE_ATP_BIND_1"/>
    <property type="match status" value="1"/>
</dbReference>
<evidence type="ECO:0000259" key="9">
    <source>
        <dbReference type="PROSITE" id="PS51194"/>
    </source>
</evidence>
<dbReference type="STRING" id="1603606.DSOUD_0246"/>
<evidence type="ECO:0000256" key="4">
    <source>
        <dbReference type="ARBA" id="ARBA00022840"/>
    </source>
</evidence>
<dbReference type="AlphaFoldDB" id="A0A0M4CYV0"/>
<dbReference type="GO" id="GO:0003724">
    <property type="term" value="F:RNA helicase activity"/>
    <property type="evidence" value="ECO:0007669"/>
    <property type="project" value="InterPro"/>
</dbReference>
<evidence type="ECO:0000256" key="7">
    <source>
        <dbReference type="RuleBase" id="RU000492"/>
    </source>
</evidence>
<dbReference type="PANTHER" id="PTHR47959">
    <property type="entry name" value="ATP-DEPENDENT RNA HELICASE RHLE-RELATED"/>
    <property type="match status" value="1"/>
</dbReference>